<comment type="caution">
    <text evidence="1">The sequence shown here is derived from an EMBL/GenBank/DDBJ whole genome shotgun (WGS) entry which is preliminary data.</text>
</comment>
<gene>
    <name evidence="1" type="ORF">GCM10010389_49070</name>
</gene>
<evidence type="ECO:0000313" key="1">
    <source>
        <dbReference type="EMBL" id="GHA03802.1"/>
    </source>
</evidence>
<sequence length="67" mass="6954">MTGVAIQLPMIPEAVFAMPACTRLGLPHSVVFGGFPRTIPQAQELSAVLAAAGRPGTPSSSSPRPRR</sequence>
<keyword evidence="2" id="KW-1185">Reference proteome</keyword>
<proteinExistence type="predicted"/>
<dbReference type="Proteomes" id="UP000623010">
    <property type="component" value="Unassembled WGS sequence"/>
</dbReference>
<organism evidence="1 2">
    <name type="scientific">Streptomyces echinoruber</name>
    <dbReference type="NCBI Taxonomy" id="68898"/>
    <lineage>
        <taxon>Bacteria</taxon>
        <taxon>Bacillati</taxon>
        <taxon>Actinomycetota</taxon>
        <taxon>Actinomycetes</taxon>
        <taxon>Kitasatosporales</taxon>
        <taxon>Streptomycetaceae</taxon>
        <taxon>Streptomyces</taxon>
    </lineage>
</organism>
<dbReference type="SUPFAM" id="SSF56801">
    <property type="entry name" value="Acetyl-CoA synthetase-like"/>
    <property type="match status" value="1"/>
</dbReference>
<protein>
    <submittedName>
        <fullName evidence="1">Uncharacterized protein</fullName>
    </submittedName>
</protein>
<evidence type="ECO:0000313" key="2">
    <source>
        <dbReference type="Proteomes" id="UP000623010"/>
    </source>
</evidence>
<dbReference type="EMBL" id="BMWH01000023">
    <property type="protein sequence ID" value="GHA03802.1"/>
    <property type="molecule type" value="Genomic_DNA"/>
</dbReference>
<accession>A0A918VK14</accession>
<reference evidence="1" key="2">
    <citation type="submission" date="2020-09" db="EMBL/GenBank/DDBJ databases">
        <authorList>
            <person name="Sun Q."/>
            <person name="Ohkuma M."/>
        </authorList>
    </citation>
    <scope>NUCLEOTIDE SEQUENCE</scope>
    <source>
        <strain evidence="1">JCM 5016</strain>
    </source>
</reference>
<dbReference type="Gene3D" id="3.40.50.12780">
    <property type="entry name" value="N-terminal domain of ligase-like"/>
    <property type="match status" value="1"/>
</dbReference>
<dbReference type="AlphaFoldDB" id="A0A918VK14"/>
<name>A0A918VK14_9ACTN</name>
<dbReference type="InterPro" id="IPR042099">
    <property type="entry name" value="ANL_N_sf"/>
</dbReference>
<reference evidence="1" key="1">
    <citation type="journal article" date="2014" name="Int. J. Syst. Evol. Microbiol.">
        <title>Complete genome sequence of Corynebacterium casei LMG S-19264T (=DSM 44701T), isolated from a smear-ripened cheese.</title>
        <authorList>
            <consortium name="US DOE Joint Genome Institute (JGI-PGF)"/>
            <person name="Walter F."/>
            <person name="Albersmeier A."/>
            <person name="Kalinowski J."/>
            <person name="Ruckert C."/>
        </authorList>
    </citation>
    <scope>NUCLEOTIDE SEQUENCE</scope>
    <source>
        <strain evidence="1">JCM 5016</strain>
    </source>
</reference>